<dbReference type="EMBL" id="CP060784">
    <property type="protein sequence ID" value="QNP52074.1"/>
    <property type="molecule type" value="Genomic_DNA"/>
</dbReference>
<organism evidence="2 3">
    <name type="scientific">Hymenobacter qilianensis</name>
    <dbReference type="NCBI Taxonomy" id="1385715"/>
    <lineage>
        <taxon>Bacteria</taxon>
        <taxon>Pseudomonadati</taxon>
        <taxon>Bacteroidota</taxon>
        <taxon>Cytophagia</taxon>
        <taxon>Cytophagales</taxon>
        <taxon>Hymenobacteraceae</taxon>
        <taxon>Hymenobacter</taxon>
    </lineage>
</organism>
<dbReference type="RefSeq" id="WP_187732340.1">
    <property type="nucleotide sequence ID" value="NZ_CP060784.1"/>
</dbReference>
<accession>A0A7H0GUV8</accession>
<dbReference type="KEGG" id="hqi:H9L05_19640"/>
<protein>
    <submittedName>
        <fullName evidence="2">Uncharacterized protein</fullName>
    </submittedName>
</protein>
<dbReference type="AlphaFoldDB" id="A0A7H0GUV8"/>
<feature type="transmembrane region" description="Helical" evidence="1">
    <location>
        <begin position="26"/>
        <end position="46"/>
    </location>
</feature>
<evidence type="ECO:0000313" key="2">
    <source>
        <dbReference type="EMBL" id="QNP52074.1"/>
    </source>
</evidence>
<reference evidence="2 3" key="1">
    <citation type="submission" date="2020-08" db="EMBL/GenBank/DDBJ databases">
        <title>Genome sequence of Hymenobacter qilianensis JCM 19763T.</title>
        <authorList>
            <person name="Hyun D.-W."/>
            <person name="Bae J.-W."/>
        </authorList>
    </citation>
    <scope>NUCLEOTIDE SEQUENCE [LARGE SCALE GENOMIC DNA]</scope>
    <source>
        <strain evidence="2 3">JCM 19763</strain>
    </source>
</reference>
<evidence type="ECO:0000256" key="1">
    <source>
        <dbReference type="SAM" id="Phobius"/>
    </source>
</evidence>
<keyword evidence="1" id="KW-1133">Transmembrane helix</keyword>
<keyword evidence="3" id="KW-1185">Reference proteome</keyword>
<keyword evidence="1" id="KW-0472">Membrane</keyword>
<proteinExistence type="predicted"/>
<sequence length="48" mass="5387">MNALNRLEGQAEQVRTVAVADNRYRFPLLLALVLLALDIVITVRVIKP</sequence>
<gene>
    <name evidence="2" type="ORF">H9L05_19640</name>
</gene>
<keyword evidence="1" id="KW-0812">Transmembrane</keyword>
<evidence type="ECO:0000313" key="3">
    <source>
        <dbReference type="Proteomes" id="UP000516093"/>
    </source>
</evidence>
<name>A0A7H0GUV8_9BACT</name>
<dbReference type="Proteomes" id="UP000516093">
    <property type="component" value="Chromosome"/>
</dbReference>